<evidence type="ECO:0000313" key="3">
    <source>
        <dbReference type="Proteomes" id="UP000295165"/>
    </source>
</evidence>
<dbReference type="EMBL" id="PECC01000026">
    <property type="protein sequence ID" value="TDZ52968.1"/>
    <property type="molecule type" value="Genomic_DNA"/>
</dbReference>
<dbReference type="Gene3D" id="3.40.50.80">
    <property type="entry name" value="Nucleotide-binding domain of ferredoxin-NADP reductase (FNR) module"/>
    <property type="match status" value="1"/>
</dbReference>
<gene>
    <name evidence="2" type="ORF">CCUG63697_01454</name>
</gene>
<dbReference type="PANTHER" id="PTHR30157">
    <property type="entry name" value="FERRIC REDUCTASE, NADPH-DEPENDENT"/>
    <property type="match status" value="1"/>
</dbReference>
<protein>
    <recommendedName>
        <fullName evidence="1">FAD-binding FR-type domain-containing protein</fullName>
    </recommendedName>
</protein>
<dbReference type="InterPro" id="IPR039261">
    <property type="entry name" value="FNR_nucleotide-bd"/>
</dbReference>
<dbReference type="InterPro" id="IPR017927">
    <property type="entry name" value="FAD-bd_FR_type"/>
</dbReference>
<name>A0A4R8RDT4_9MYCO</name>
<dbReference type="GO" id="GO:0016491">
    <property type="term" value="F:oxidoreductase activity"/>
    <property type="evidence" value="ECO:0007669"/>
    <property type="project" value="InterPro"/>
</dbReference>
<feature type="domain" description="FAD-binding FR-type" evidence="1">
    <location>
        <begin position="15"/>
        <end position="116"/>
    </location>
</feature>
<accession>A0A4R8RDT4</accession>
<dbReference type="Gene3D" id="2.40.30.10">
    <property type="entry name" value="Translation factors"/>
    <property type="match status" value="1"/>
</dbReference>
<evidence type="ECO:0000259" key="1">
    <source>
        <dbReference type="PROSITE" id="PS51384"/>
    </source>
</evidence>
<dbReference type="SUPFAM" id="SSF63380">
    <property type="entry name" value="Riboflavin synthase domain-like"/>
    <property type="match status" value="1"/>
</dbReference>
<comment type="caution">
    <text evidence="2">The sequence shown here is derived from an EMBL/GenBank/DDBJ whole genome shotgun (WGS) entry which is preliminary data.</text>
</comment>
<dbReference type="AlphaFoldDB" id="A0A4R8RDT4"/>
<dbReference type="PANTHER" id="PTHR30157:SF0">
    <property type="entry name" value="NADPH-DEPENDENT FERRIC-CHELATE REDUCTASE"/>
    <property type="match status" value="1"/>
</dbReference>
<keyword evidence="3" id="KW-1185">Reference proteome</keyword>
<dbReference type="InterPro" id="IPR039374">
    <property type="entry name" value="SIP_fam"/>
</dbReference>
<reference evidence="2 3" key="1">
    <citation type="journal article" date="2019" name="Sci. Rep.">
        <title>Extended insight into the Mycobacterium chelonae-abscessus complex through whole genome sequencing of Mycobacterium salmoniphilum outbreak and Mycobacterium salmoniphilum-like strains.</title>
        <authorList>
            <person name="Behra P.R.K."/>
            <person name="Das S."/>
            <person name="Pettersson B.M.F."/>
            <person name="Shirreff L."/>
            <person name="DuCote T."/>
            <person name="Jacobsson K.G."/>
            <person name="Ennis D.G."/>
            <person name="Kirsebom L.A."/>
        </authorList>
    </citation>
    <scope>NUCLEOTIDE SEQUENCE [LARGE SCALE GENOMIC DNA]</scope>
    <source>
        <strain evidence="2 3">CCUG 63697</strain>
    </source>
</reference>
<dbReference type="InterPro" id="IPR017938">
    <property type="entry name" value="Riboflavin_synthase-like_b-brl"/>
</dbReference>
<proteinExistence type="predicted"/>
<organism evidence="2 3">
    <name type="scientific">Mycobacteroides franklinii</name>
    <dbReference type="NCBI Taxonomy" id="948102"/>
    <lineage>
        <taxon>Bacteria</taxon>
        <taxon>Bacillati</taxon>
        <taxon>Actinomycetota</taxon>
        <taxon>Actinomycetes</taxon>
        <taxon>Mycobacteriales</taxon>
        <taxon>Mycobacteriaceae</taxon>
        <taxon>Mycobacteroides</taxon>
    </lineage>
</organism>
<dbReference type="PROSITE" id="PS51384">
    <property type="entry name" value="FAD_FR"/>
    <property type="match status" value="1"/>
</dbReference>
<evidence type="ECO:0000313" key="2">
    <source>
        <dbReference type="EMBL" id="TDZ52968.1"/>
    </source>
</evidence>
<dbReference type="Proteomes" id="UP000295165">
    <property type="component" value="Unassembled WGS sequence"/>
</dbReference>
<sequence length="238" mass="25729">MAAIASRLSDMVSDVLFTPARVTEVTQLAACFVKIRIVSPAFRRAQWTAGDKLQLRTRRGSLQARAYTPMNWDNIEGSTELLAFLHGDGPGARWFDDVTVGTDCDVFGPSSSLDLAKVANSTVFVGDETSVALGHALRIVAPDAVCIYEATDIASLCTLLAVLKLNENTTVVAASRDRATLLEELRKALESSPGPHDLVVSGDAATVNAVRRRARRWPHLAPRIKARAYWAQGRAGLS</sequence>